<feature type="chain" id="PRO_5046939698" evidence="1">
    <location>
        <begin position="21"/>
        <end position="266"/>
    </location>
</feature>
<evidence type="ECO:0000256" key="1">
    <source>
        <dbReference type="SAM" id="SignalP"/>
    </source>
</evidence>
<accession>A0ABT1QWV9</accession>
<keyword evidence="1" id="KW-0732">Signal</keyword>
<proteinExistence type="predicted"/>
<keyword evidence="3" id="KW-1185">Reference proteome</keyword>
<sequence length="266" mass="27725">MNLRASVLFSAGLAAAPALAMDYSDHWWNPAESGRGIMIEQRGARAYAIVYDFRDNGLPVWYIAPGLSVRSAAADAPPVLSGALFRAFDNGPGTTPRIEADQVGEITIEGESVSTARAVYTVSGRRSEQPLQRLDFADTRPEGRYLATVATADTAASVQPAADVASVLFTAATTPQGEFVLSSESAGAAGVVRCSYSGDGGPLYVQTGRTAAIRARSLCNGAAGTLLLREIEFTSAGFTARIDETGARNIAGGRLAALRLGPVPAQ</sequence>
<evidence type="ECO:0000313" key="3">
    <source>
        <dbReference type="Proteomes" id="UP001165498"/>
    </source>
</evidence>
<protein>
    <submittedName>
        <fullName evidence="2">Uncharacterized protein</fullName>
    </submittedName>
</protein>
<dbReference type="RefSeq" id="WP_255915964.1">
    <property type="nucleotide sequence ID" value="NZ_JANFQO010000021.1"/>
</dbReference>
<organism evidence="2 3">
    <name type="scientific">Tahibacter harae</name>
    <dbReference type="NCBI Taxonomy" id="2963937"/>
    <lineage>
        <taxon>Bacteria</taxon>
        <taxon>Pseudomonadati</taxon>
        <taxon>Pseudomonadota</taxon>
        <taxon>Gammaproteobacteria</taxon>
        <taxon>Lysobacterales</taxon>
        <taxon>Rhodanobacteraceae</taxon>
        <taxon>Tahibacter</taxon>
    </lineage>
</organism>
<dbReference type="EMBL" id="JANFQO010000021">
    <property type="protein sequence ID" value="MCQ4166774.1"/>
    <property type="molecule type" value="Genomic_DNA"/>
</dbReference>
<feature type="signal peptide" evidence="1">
    <location>
        <begin position="1"/>
        <end position="20"/>
    </location>
</feature>
<dbReference type="Proteomes" id="UP001165498">
    <property type="component" value="Unassembled WGS sequence"/>
</dbReference>
<name>A0ABT1QWV9_9GAMM</name>
<evidence type="ECO:0000313" key="2">
    <source>
        <dbReference type="EMBL" id="MCQ4166774.1"/>
    </source>
</evidence>
<gene>
    <name evidence="2" type="ORF">NM961_18840</name>
</gene>
<reference evidence="2" key="1">
    <citation type="submission" date="2022-07" db="EMBL/GenBank/DDBJ databases">
        <title>Tahibacter sp., a new gammaproteobacterium isolated from the silt sample collected at pig farm.</title>
        <authorList>
            <person name="Chen H."/>
        </authorList>
    </citation>
    <scope>NUCLEOTIDE SEQUENCE</scope>
    <source>
        <strain evidence="2">P2K</strain>
    </source>
</reference>
<comment type="caution">
    <text evidence="2">The sequence shown here is derived from an EMBL/GenBank/DDBJ whole genome shotgun (WGS) entry which is preliminary data.</text>
</comment>